<feature type="signal peptide" evidence="2">
    <location>
        <begin position="1"/>
        <end position="22"/>
    </location>
</feature>
<feature type="region of interest" description="Disordered" evidence="1">
    <location>
        <begin position="131"/>
        <end position="180"/>
    </location>
</feature>
<feature type="compositionally biased region" description="Pro residues" evidence="1">
    <location>
        <begin position="139"/>
        <end position="154"/>
    </location>
</feature>
<dbReference type="OrthoDB" id="6161718at2759"/>
<feature type="region of interest" description="Disordered" evidence="1">
    <location>
        <begin position="210"/>
        <end position="265"/>
    </location>
</feature>
<dbReference type="GO" id="GO:0030198">
    <property type="term" value="P:extracellular matrix organization"/>
    <property type="evidence" value="ECO:0007669"/>
    <property type="project" value="TreeGrafter"/>
</dbReference>
<dbReference type="EMBL" id="CACRXK020016584">
    <property type="protein sequence ID" value="CAB4030036.1"/>
    <property type="molecule type" value="Genomic_DNA"/>
</dbReference>
<feature type="chain" id="PRO_5043344107" evidence="2">
    <location>
        <begin position="23"/>
        <end position="265"/>
    </location>
</feature>
<evidence type="ECO:0000313" key="3">
    <source>
        <dbReference type="EMBL" id="CAB4030036.1"/>
    </source>
</evidence>
<sequence length="265" mass="28050">MDARKVCLVSILCALLCPDGYAVEADQANTYSTKEQNEPNIYESVFGDVYSAEDMRHFFDDTGSPSDASLTSDQSYNFSDVKIAGADAFDIPESLWSMIQGREIIYKDFNELTPQKQLEALQKYEIKGDPGKIGVLGAPGPPGRQGPPGDPGPPGGVGDKGLPGEPGLEGLPGLQGPRGLPGARLRNVPYGLPREWLERFVDSIRDGLIARQKRAPQGPRGPKGSTGDRGYVGLPGGAGRKGMKGCQGMTGRPGSKGHVGPPGTE</sequence>
<dbReference type="Proteomes" id="UP001152795">
    <property type="component" value="Unassembled WGS sequence"/>
</dbReference>
<evidence type="ECO:0000256" key="1">
    <source>
        <dbReference type="SAM" id="MobiDB-lite"/>
    </source>
</evidence>
<dbReference type="Pfam" id="PF01391">
    <property type="entry name" value="Collagen"/>
    <property type="match status" value="2"/>
</dbReference>
<dbReference type="GO" id="GO:0030020">
    <property type="term" value="F:extracellular matrix structural constituent conferring tensile strength"/>
    <property type="evidence" value="ECO:0007669"/>
    <property type="project" value="TreeGrafter"/>
</dbReference>
<dbReference type="GO" id="GO:0005615">
    <property type="term" value="C:extracellular space"/>
    <property type="evidence" value="ECO:0007669"/>
    <property type="project" value="TreeGrafter"/>
</dbReference>
<reference evidence="3" key="1">
    <citation type="submission" date="2020-04" db="EMBL/GenBank/DDBJ databases">
        <authorList>
            <person name="Alioto T."/>
            <person name="Alioto T."/>
            <person name="Gomez Garrido J."/>
        </authorList>
    </citation>
    <scope>NUCLEOTIDE SEQUENCE</scope>
    <source>
        <strain evidence="3">A484AB</strain>
    </source>
</reference>
<keyword evidence="2" id="KW-0732">Signal</keyword>
<dbReference type="GO" id="GO:0031012">
    <property type="term" value="C:extracellular matrix"/>
    <property type="evidence" value="ECO:0007669"/>
    <property type="project" value="TreeGrafter"/>
</dbReference>
<proteinExistence type="predicted"/>
<dbReference type="PANTHER" id="PTHR24023">
    <property type="entry name" value="COLLAGEN ALPHA"/>
    <property type="match status" value="1"/>
</dbReference>
<evidence type="ECO:0000313" key="4">
    <source>
        <dbReference type="Proteomes" id="UP001152795"/>
    </source>
</evidence>
<dbReference type="AlphaFoldDB" id="A0A6S7JCW4"/>
<name>A0A6S7JCW4_PARCT</name>
<comment type="caution">
    <text evidence="3">The sequence shown here is derived from an EMBL/GenBank/DDBJ whole genome shotgun (WGS) entry which is preliminary data.</text>
</comment>
<feature type="non-terminal residue" evidence="3">
    <location>
        <position position="1"/>
    </location>
</feature>
<dbReference type="InterPro" id="IPR050149">
    <property type="entry name" value="Collagen_superfamily"/>
</dbReference>
<organism evidence="3 4">
    <name type="scientific">Paramuricea clavata</name>
    <name type="common">Red gorgonian</name>
    <name type="synonym">Violescent sea-whip</name>
    <dbReference type="NCBI Taxonomy" id="317549"/>
    <lineage>
        <taxon>Eukaryota</taxon>
        <taxon>Metazoa</taxon>
        <taxon>Cnidaria</taxon>
        <taxon>Anthozoa</taxon>
        <taxon>Octocorallia</taxon>
        <taxon>Malacalcyonacea</taxon>
        <taxon>Plexauridae</taxon>
        <taxon>Paramuricea</taxon>
    </lineage>
</organism>
<keyword evidence="4" id="KW-1185">Reference proteome</keyword>
<dbReference type="PANTHER" id="PTHR24023:SF1077">
    <property type="entry name" value="COLLAGEN ALPHA-3(IV) CHAIN"/>
    <property type="match status" value="1"/>
</dbReference>
<protein>
    <submittedName>
        <fullName evidence="3">Uncharacterized protein</fullName>
    </submittedName>
</protein>
<gene>
    <name evidence="3" type="ORF">PACLA_8A043525</name>
</gene>
<feature type="compositionally biased region" description="Low complexity" evidence="1">
    <location>
        <begin position="163"/>
        <end position="180"/>
    </location>
</feature>
<evidence type="ECO:0000256" key="2">
    <source>
        <dbReference type="SAM" id="SignalP"/>
    </source>
</evidence>
<accession>A0A6S7JCW4</accession>
<dbReference type="InterPro" id="IPR008160">
    <property type="entry name" value="Collagen"/>
</dbReference>